<organism evidence="2 3">
    <name type="scientific">Anaeramoeba flamelloides</name>
    <dbReference type="NCBI Taxonomy" id="1746091"/>
    <lineage>
        <taxon>Eukaryota</taxon>
        <taxon>Metamonada</taxon>
        <taxon>Anaeramoebidae</taxon>
        <taxon>Anaeramoeba</taxon>
    </lineage>
</organism>
<feature type="region of interest" description="Disordered" evidence="1">
    <location>
        <begin position="127"/>
        <end position="146"/>
    </location>
</feature>
<reference evidence="2" key="1">
    <citation type="submission" date="2022-08" db="EMBL/GenBank/DDBJ databases">
        <title>Novel sulphate-reducing endosymbionts in the free-living metamonad Anaeramoeba.</title>
        <authorList>
            <person name="Jerlstrom-Hultqvist J."/>
            <person name="Cepicka I."/>
            <person name="Gallot-Lavallee L."/>
            <person name="Salas-Leiva D."/>
            <person name="Curtis B.A."/>
            <person name="Zahonova K."/>
            <person name="Pipaliya S."/>
            <person name="Dacks J."/>
            <person name="Roger A.J."/>
        </authorList>
    </citation>
    <scope>NUCLEOTIDE SEQUENCE</scope>
    <source>
        <strain evidence="2">Busselton2</strain>
    </source>
</reference>
<sequence length="146" mass="17377">MFSILKFLREHDENPNNSENDYDGQNDFMNLNKTPVRPITLDELITKRKIRNYNSKDYSSSSWITPRYDSEYNYFDEDNKNGFNELDYFPNEKLDINDDDLFSIKENKKERETKNETEIEIEIDNWRMMGSGEMNETGEVKGNDGD</sequence>
<comment type="caution">
    <text evidence="2">The sequence shown here is derived from an EMBL/GenBank/DDBJ whole genome shotgun (WGS) entry which is preliminary data.</text>
</comment>
<evidence type="ECO:0000313" key="3">
    <source>
        <dbReference type="Proteomes" id="UP001146793"/>
    </source>
</evidence>
<gene>
    <name evidence="2" type="ORF">M0812_22178</name>
</gene>
<dbReference type="Proteomes" id="UP001146793">
    <property type="component" value="Unassembled WGS sequence"/>
</dbReference>
<protein>
    <submittedName>
        <fullName evidence="2">Uncharacterized protein</fullName>
    </submittedName>
</protein>
<name>A0AAV7YZB9_9EUKA</name>
<evidence type="ECO:0000256" key="1">
    <source>
        <dbReference type="SAM" id="MobiDB-lite"/>
    </source>
</evidence>
<evidence type="ECO:0000313" key="2">
    <source>
        <dbReference type="EMBL" id="KAJ3433225.1"/>
    </source>
</evidence>
<proteinExistence type="predicted"/>
<dbReference type="AlphaFoldDB" id="A0AAV7YZB9"/>
<dbReference type="EMBL" id="JANTQA010000047">
    <property type="protein sequence ID" value="KAJ3433225.1"/>
    <property type="molecule type" value="Genomic_DNA"/>
</dbReference>
<accession>A0AAV7YZB9</accession>